<sequence>MGEHTIESDNTKIQQHDGPQKSDDLRIDTTLIINTQFERGDEMAMSPLSPPSPMATALPKGQMIALTIIFFCEAYNFTYIFSFIGFMVVDFGLVENKKDSGYYAGLIASTFATCQFFSGFVYGYISDLYSKKRVMLIGSVGTSVFSLAFGFSMNFPMAIVFRSMCGALNGNVSTAKSYLAEMTDSTNQSRAFSLQQLSWNLGAILGPAISGFLSRPTKQYPGLFEIPFFSGSIKTFMDTFPYFIPAATSSVLMIVGLFVGQKYLVSDPSQITKPHTAQSLVDYEQETKSNPVPKVAGNPFKKLATSFVTVVNKDFVMVVLCYMATICITVSLDEVFPLFSMLPIEEGGLGFNTLDIGIVQALCGVSSVLIQLFLYQRCVNRFGKLGTARLGMSLQLFMMLLPEINFVAKYGKVAMWASVCLFSINRSAWGSFSFTSLFILIANSAPPGKSGMANGLSHSFANIPRMLTPVIAGPLFAWTVGNQLVFPLDVHLAFIIMSTLTTTCIIITLFMPRTLNEQKKEVLIVPVIEEEMQSDPVVMMKEKSPIKEGHTEPIVNVQETSDV</sequence>
<gene>
    <name evidence="9" type="ORF">AKO1_012250</name>
</gene>
<dbReference type="GO" id="GO:0016020">
    <property type="term" value="C:membrane"/>
    <property type="evidence" value="ECO:0007669"/>
    <property type="project" value="UniProtKB-SubCell"/>
</dbReference>
<feature type="transmembrane region" description="Helical" evidence="7">
    <location>
        <begin position="356"/>
        <end position="375"/>
    </location>
</feature>
<dbReference type="PANTHER" id="PTHR23504">
    <property type="entry name" value="MAJOR FACILITATOR SUPERFAMILY DOMAIN-CONTAINING PROTEIN 10"/>
    <property type="match status" value="1"/>
</dbReference>
<reference evidence="9 10" key="1">
    <citation type="submission" date="2024-03" db="EMBL/GenBank/DDBJ databases">
        <title>The Acrasis kona genome and developmental transcriptomes reveal deep origins of eukaryotic multicellular pathways.</title>
        <authorList>
            <person name="Sheikh S."/>
            <person name="Fu C.-J."/>
            <person name="Brown M.W."/>
            <person name="Baldauf S.L."/>
        </authorList>
    </citation>
    <scope>NUCLEOTIDE SEQUENCE [LARGE SCALE GENOMIC DNA]</scope>
    <source>
        <strain evidence="9 10">ATCC MYA-3509</strain>
    </source>
</reference>
<dbReference type="PANTHER" id="PTHR23504:SF15">
    <property type="entry name" value="MAJOR FACILITATOR SUPERFAMILY (MFS) PROFILE DOMAIN-CONTAINING PROTEIN"/>
    <property type="match status" value="1"/>
</dbReference>
<dbReference type="PROSITE" id="PS50850">
    <property type="entry name" value="MFS"/>
    <property type="match status" value="1"/>
</dbReference>
<evidence type="ECO:0000313" key="10">
    <source>
        <dbReference type="Proteomes" id="UP001431209"/>
    </source>
</evidence>
<dbReference type="InterPro" id="IPR020846">
    <property type="entry name" value="MFS_dom"/>
</dbReference>
<keyword evidence="2" id="KW-0813">Transport</keyword>
<organism evidence="9 10">
    <name type="scientific">Acrasis kona</name>
    <dbReference type="NCBI Taxonomy" id="1008807"/>
    <lineage>
        <taxon>Eukaryota</taxon>
        <taxon>Discoba</taxon>
        <taxon>Heterolobosea</taxon>
        <taxon>Tetramitia</taxon>
        <taxon>Eutetramitia</taxon>
        <taxon>Acrasidae</taxon>
        <taxon>Acrasis</taxon>
    </lineage>
</organism>
<evidence type="ECO:0000256" key="4">
    <source>
        <dbReference type="ARBA" id="ARBA00022989"/>
    </source>
</evidence>
<name>A0AAW2Z9R5_9EUKA</name>
<evidence type="ECO:0000313" key="9">
    <source>
        <dbReference type="EMBL" id="KAL0485997.1"/>
    </source>
</evidence>
<dbReference type="InterPro" id="IPR036259">
    <property type="entry name" value="MFS_trans_sf"/>
</dbReference>
<keyword evidence="5 7" id="KW-0472">Membrane</keyword>
<dbReference type="EMBL" id="JAOPGA020001197">
    <property type="protein sequence ID" value="KAL0485997.1"/>
    <property type="molecule type" value="Genomic_DNA"/>
</dbReference>
<feature type="region of interest" description="Disordered" evidence="6">
    <location>
        <begin position="1"/>
        <end position="23"/>
    </location>
</feature>
<feature type="transmembrane region" description="Helical" evidence="7">
    <location>
        <begin position="492"/>
        <end position="511"/>
    </location>
</feature>
<proteinExistence type="predicted"/>
<feature type="domain" description="Major facilitator superfamily (MFS) profile" evidence="8">
    <location>
        <begin position="62"/>
        <end position="516"/>
    </location>
</feature>
<dbReference type="CDD" id="cd17330">
    <property type="entry name" value="MFS_SLC46_TetA_like"/>
    <property type="match status" value="1"/>
</dbReference>
<evidence type="ECO:0000256" key="5">
    <source>
        <dbReference type="ARBA" id="ARBA00023136"/>
    </source>
</evidence>
<dbReference type="AlphaFoldDB" id="A0AAW2Z9R5"/>
<evidence type="ECO:0000256" key="1">
    <source>
        <dbReference type="ARBA" id="ARBA00004141"/>
    </source>
</evidence>
<keyword evidence="4 7" id="KW-1133">Transmembrane helix</keyword>
<accession>A0AAW2Z9R5</accession>
<protein>
    <recommendedName>
        <fullName evidence="8">Major facilitator superfamily (MFS) profile domain-containing protein</fullName>
    </recommendedName>
</protein>
<keyword evidence="10" id="KW-1185">Reference proteome</keyword>
<comment type="caution">
    <text evidence="9">The sequence shown here is derived from an EMBL/GenBank/DDBJ whole genome shotgun (WGS) entry which is preliminary data.</text>
</comment>
<dbReference type="Proteomes" id="UP001431209">
    <property type="component" value="Unassembled WGS sequence"/>
</dbReference>
<feature type="transmembrane region" description="Helical" evidence="7">
    <location>
        <begin position="134"/>
        <end position="153"/>
    </location>
</feature>
<dbReference type="InterPro" id="IPR001958">
    <property type="entry name" value="Tet-R_TetA/multi-R_MdtG-like"/>
</dbReference>
<feature type="transmembrane region" description="Helical" evidence="7">
    <location>
        <begin position="428"/>
        <end position="445"/>
    </location>
</feature>
<dbReference type="InterPro" id="IPR011701">
    <property type="entry name" value="MFS"/>
</dbReference>
<feature type="transmembrane region" description="Helical" evidence="7">
    <location>
        <begin position="315"/>
        <end position="336"/>
    </location>
</feature>
<dbReference type="PRINTS" id="PR01035">
    <property type="entry name" value="TCRTETA"/>
</dbReference>
<evidence type="ECO:0000256" key="7">
    <source>
        <dbReference type="SAM" id="Phobius"/>
    </source>
</evidence>
<keyword evidence="3 7" id="KW-0812">Transmembrane</keyword>
<evidence type="ECO:0000259" key="8">
    <source>
        <dbReference type="PROSITE" id="PS50850"/>
    </source>
</evidence>
<evidence type="ECO:0000256" key="3">
    <source>
        <dbReference type="ARBA" id="ARBA00022692"/>
    </source>
</evidence>
<feature type="transmembrane region" description="Helical" evidence="7">
    <location>
        <begin position="64"/>
        <end position="89"/>
    </location>
</feature>
<comment type="subcellular location">
    <subcellularLocation>
        <location evidence="1">Membrane</location>
        <topology evidence="1">Multi-pass membrane protein</topology>
    </subcellularLocation>
</comment>
<evidence type="ECO:0000256" key="6">
    <source>
        <dbReference type="SAM" id="MobiDB-lite"/>
    </source>
</evidence>
<dbReference type="Pfam" id="PF07690">
    <property type="entry name" value="MFS_1"/>
    <property type="match status" value="1"/>
</dbReference>
<feature type="transmembrane region" description="Helical" evidence="7">
    <location>
        <begin position="101"/>
        <end position="122"/>
    </location>
</feature>
<feature type="transmembrane region" description="Helical" evidence="7">
    <location>
        <begin position="240"/>
        <end position="260"/>
    </location>
</feature>
<dbReference type="Gene3D" id="1.20.1250.20">
    <property type="entry name" value="MFS general substrate transporter like domains"/>
    <property type="match status" value="1"/>
</dbReference>
<evidence type="ECO:0000256" key="2">
    <source>
        <dbReference type="ARBA" id="ARBA00022448"/>
    </source>
</evidence>
<dbReference type="GO" id="GO:0022857">
    <property type="term" value="F:transmembrane transporter activity"/>
    <property type="evidence" value="ECO:0007669"/>
    <property type="project" value="InterPro"/>
</dbReference>
<dbReference type="SUPFAM" id="SSF103473">
    <property type="entry name" value="MFS general substrate transporter"/>
    <property type="match status" value="1"/>
</dbReference>